<evidence type="ECO:0000256" key="1">
    <source>
        <dbReference type="SAM" id="MobiDB-lite"/>
    </source>
</evidence>
<feature type="transmembrane region" description="Helical" evidence="2">
    <location>
        <begin position="50"/>
        <end position="67"/>
    </location>
</feature>
<evidence type="ECO:0000256" key="2">
    <source>
        <dbReference type="SAM" id="Phobius"/>
    </source>
</evidence>
<feature type="region of interest" description="Disordered" evidence="1">
    <location>
        <begin position="1"/>
        <end position="42"/>
    </location>
</feature>
<protein>
    <submittedName>
        <fullName evidence="4">Uncharacterized protein</fullName>
    </submittedName>
</protein>
<accession>A0A914QA66</accession>
<keyword evidence="2" id="KW-0812">Transmembrane</keyword>
<dbReference type="Proteomes" id="UP000887578">
    <property type="component" value="Unplaced"/>
</dbReference>
<dbReference type="AlphaFoldDB" id="A0A914QA66"/>
<feature type="compositionally biased region" description="Polar residues" evidence="1">
    <location>
        <begin position="15"/>
        <end position="42"/>
    </location>
</feature>
<name>A0A914QA66_9BILA</name>
<reference evidence="4" key="1">
    <citation type="submission" date="2022-11" db="UniProtKB">
        <authorList>
            <consortium name="WormBaseParasite"/>
        </authorList>
    </citation>
    <scope>IDENTIFICATION</scope>
</reference>
<proteinExistence type="predicted"/>
<keyword evidence="2" id="KW-0472">Membrane</keyword>
<keyword evidence="2" id="KW-1133">Transmembrane helix</keyword>
<evidence type="ECO:0000313" key="4">
    <source>
        <dbReference type="WBParaSite" id="PDA_v2.g26046.t1"/>
    </source>
</evidence>
<keyword evidence="3" id="KW-1185">Reference proteome</keyword>
<evidence type="ECO:0000313" key="3">
    <source>
        <dbReference type="Proteomes" id="UP000887578"/>
    </source>
</evidence>
<organism evidence="3 4">
    <name type="scientific">Panagrolaimus davidi</name>
    <dbReference type="NCBI Taxonomy" id="227884"/>
    <lineage>
        <taxon>Eukaryota</taxon>
        <taxon>Metazoa</taxon>
        <taxon>Ecdysozoa</taxon>
        <taxon>Nematoda</taxon>
        <taxon>Chromadorea</taxon>
        <taxon>Rhabditida</taxon>
        <taxon>Tylenchina</taxon>
        <taxon>Panagrolaimomorpha</taxon>
        <taxon>Panagrolaimoidea</taxon>
        <taxon>Panagrolaimidae</taxon>
        <taxon>Panagrolaimus</taxon>
    </lineage>
</organism>
<sequence length="68" mass="7420">MTKGEAKCEPLPENLSPQPTNDPNKPSTNVNGTTTTLLPQPFKQSESSSMGFNLNCLLFVFIGIVFFT</sequence>
<dbReference type="WBParaSite" id="PDA_v2.g26046.t1">
    <property type="protein sequence ID" value="PDA_v2.g26046.t1"/>
    <property type="gene ID" value="PDA_v2.g26046"/>
</dbReference>
<feature type="compositionally biased region" description="Basic and acidic residues" evidence="1">
    <location>
        <begin position="1"/>
        <end position="10"/>
    </location>
</feature>